<proteinExistence type="predicted"/>
<dbReference type="EMBL" id="JABSTU010000005">
    <property type="protein sequence ID" value="KAH8032581.1"/>
    <property type="molecule type" value="Genomic_DNA"/>
</dbReference>
<dbReference type="GO" id="GO:0019894">
    <property type="term" value="F:kinesin binding"/>
    <property type="evidence" value="ECO:0007669"/>
    <property type="project" value="InterPro"/>
</dbReference>
<evidence type="ECO:0000313" key="1">
    <source>
        <dbReference type="EMBL" id="KAH8032581.1"/>
    </source>
</evidence>
<reference evidence="1" key="1">
    <citation type="journal article" date="2020" name="Cell">
        <title>Large-Scale Comparative Analyses of Tick Genomes Elucidate Their Genetic Diversity and Vector Capacities.</title>
        <authorList>
            <consortium name="Tick Genome and Microbiome Consortium (TIGMIC)"/>
            <person name="Jia N."/>
            <person name="Wang J."/>
            <person name="Shi W."/>
            <person name="Du L."/>
            <person name="Sun Y."/>
            <person name="Zhan W."/>
            <person name="Jiang J.F."/>
            <person name="Wang Q."/>
            <person name="Zhang B."/>
            <person name="Ji P."/>
            <person name="Bell-Sakyi L."/>
            <person name="Cui X.M."/>
            <person name="Yuan T.T."/>
            <person name="Jiang B.G."/>
            <person name="Yang W.F."/>
            <person name="Lam T.T."/>
            <person name="Chang Q.C."/>
            <person name="Ding S.J."/>
            <person name="Wang X.J."/>
            <person name="Zhu J.G."/>
            <person name="Ruan X.D."/>
            <person name="Zhao L."/>
            <person name="Wei J.T."/>
            <person name="Ye R.Z."/>
            <person name="Que T.C."/>
            <person name="Du C.H."/>
            <person name="Zhou Y.H."/>
            <person name="Cheng J.X."/>
            <person name="Dai P.F."/>
            <person name="Guo W.B."/>
            <person name="Han X.H."/>
            <person name="Huang E.J."/>
            <person name="Li L.F."/>
            <person name="Wei W."/>
            <person name="Gao Y.C."/>
            <person name="Liu J.Z."/>
            <person name="Shao H.Z."/>
            <person name="Wang X."/>
            <person name="Wang C.C."/>
            <person name="Yang T.C."/>
            <person name="Huo Q.B."/>
            <person name="Li W."/>
            <person name="Chen H.Y."/>
            <person name="Chen S.E."/>
            <person name="Zhou L.G."/>
            <person name="Ni X.B."/>
            <person name="Tian J.H."/>
            <person name="Sheng Y."/>
            <person name="Liu T."/>
            <person name="Pan Y.S."/>
            <person name="Xia L.Y."/>
            <person name="Li J."/>
            <person name="Zhao F."/>
            <person name="Cao W.C."/>
        </authorList>
    </citation>
    <scope>NUCLEOTIDE SEQUENCE</scope>
    <source>
        <strain evidence="1">Rmic-2018</strain>
    </source>
</reference>
<dbReference type="PANTHER" id="PTHR15605:SF2">
    <property type="entry name" value="KINESIN-ASSOCIATED PROTEIN 3"/>
    <property type="match status" value="1"/>
</dbReference>
<protein>
    <submittedName>
        <fullName evidence="1">Uncharacterized protein</fullName>
    </submittedName>
</protein>
<comment type="caution">
    <text evidence="1">The sequence shown here is derived from an EMBL/GenBank/DDBJ whole genome shotgun (WGS) entry which is preliminary data.</text>
</comment>
<dbReference type="GO" id="GO:0035869">
    <property type="term" value="C:ciliary transition zone"/>
    <property type="evidence" value="ECO:0007669"/>
    <property type="project" value="TreeGrafter"/>
</dbReference>
<gene>
    <name evidence="1" type="ORF">HPB51_026034</name>
</gene>
<evidence type="ECO:0000313" key="2">
    <source>
        <dbReference type="Proteomes" id="UP000821866"/>
    </source>
</evidence>
<dbReference type="GO" id="GO:0005930">
    <property type="term" value="C:axoneme"/>
    <property type="evidence" value="ECO:0007669"/>
    <property type="project" value="TreeGrafter"/>
</dbReference>
<dbReference type="GO" id="GO:0007018">
    <property type="term" value="P:microtubule-based movement"/>
    <property type="evidence" value="ECO:0007669"/>
    <property type="project" value="TreeGrafter"/>
</dbReference>
<reference evidence="1" key="2">
    <citation type="submission" date="2021-09" db="EMBL/GenBank/DDBJ databases">
        <authorList>
            <person name="Jia N."/>
            <person name="Wang J."/>
            <person name="Shi W."/>
            <person name="Du L."/>
            <person name="Sun Y."/>
            <person name="Zhan W."/>
            <person name="Jiang J."/>
            <person name="Wang Q."/>
            <person name="Zhang B."/>
            <person name="Ji P."/>
            <person name="Sakyi L.B."/>
            <person name="Cui X."/>
            <person name="Yuan T."/>
            <person name="Jiang B."/>
            <person name="Yang W."/>
            <person name="Lam T.T.-Y."/>
            <person name="Chang Q."/>
            <person name="Ding S."/>
            <person name="Wang X."/>
            <person name="Zhu J."/>
            <person name="Ruan X."/>
            <person name="Zhao L."/>
            <person name="Wei J."/>
            <person name="Que T."/>
            <person name="Du C."/>
            <person name="Cheng J."/>
            <person name="Dai P."/>
            <person name="Han X."/>
            <person name="Huang E."/>
            <person name="Gao Y."/>
            <person name="Liu J."/>
            <person name="Shao H."/>
            <person name="Ye R."/>
            <person name="Li L."/>
            <person name="Wei W."/>
            <person name="Wang X."/>
            <person name="Wang C."/>
            <person name="Huo Q."/>
            <person name="Li W."/>
            <person name="Guo W."/>
            <person name="Chen H."/>
            <person name="Chen S."/>
            <person name="Zhou L."/>
            <person name="Zhou L."/>
            <person name="Ni X."/>
            <person name="Tian J."/>
            <person name="Zhou Y."/>
            <person name="Sheng Y."/>
            <person name="Liu T."/>
            <person name="Pan Y."/>
            <person name="Xia L."/>
            <person name="Li J."/>
            <person name="Zhao F."/>
            <person name="Cao W."/>
        </authorList>
    </citation>
    <scope>NUCLEOTIDE SEQUENCE</scope>
    <source>
        <strain evidence="1">Rmic-2018</strain>
        <tissue evidence="1">Larvae</tissue>
    </source>
</reference>
<sequence>MIDMQPDDVTVQRNVRNCELDVHPTEKALVVRYEVEAVVLGDDGPAIEQSRSCQKLIRVKSLNASTDVAALAREIVVKCDLLERIPDDTCGAAAVVPTAA</sequence>
<dbReference type="GO" id="GO:0044782">
    <property type="term" value="P:cilium organization"/>
    <property type="evidence" value="ECO:0007669"/>
    <property type="project" value="TreeGrafter"/>
</dbReference>
<dbReference type="InterPro" id="IPR008658">
    <property type="entry name" value="KAP3"/>
</dbReference>
<dbReference type="Pfam" id="PF05804">
    <property type="entry name" value="KAP"/>
    <property type="match status" value="1"/>
</dbReference>
<dbReference type="AlphaFoldDB" id="A0A9J6EEQ4"/>
<dbReference type="Proteomes" id="UP000821866">
    <property type="component" value="Chromosome 3"/>
</dbReference>
<accession>A0A9J6EEQ4</accession>
<dbReference type="PANTHER" id="PTHR15605">
    <property type="entry name" value="KINESIN-ASSOCIATED PROTEINS"/>
    <property type="match status" value="1"/>
</dbReference>
<organism evidence="1 2">
    <name type="scientific">Rhipicephalus microplus</name>
    <name type="common">Cattle tick</name>
    <name type="synonym">Boophilus microplus</name>
    <dbReference type="NCBI Taxonomy" id="6941"/>
    <lineage>
        <taxon>Eukaryota</taxon>
        <taxon>Metazoa</taxon>
        <taxon>Ecdysozoa</taxon>
        <taxon>Arthropoda</taxon>
        <taxon>Chelicerata</taxon>
        <taxon>Arachnida</taxon>
        <taxon>Acari</taxon>
        <taxon>Parasitiformes</taxon>
        <taxon>Ixodida</taxon>
        <taxon>Ixodoidea</taxon>
        <taxon>Ixodidae</taxon>
        <taxon>Rhipicephalinae</taxon>
        <taxon>Rhipicephalus</taxon>
        <taxon>Boophilus</taxon>
    </lineage>
</organism>
<keyword evidence="2" id="KW-1185">Reference proteome</keyword>
<dbReference type="VEuPathDB" id="VectorBase:LOC119163413"/>
<name>A0A9J6EEQ4_RHIMP</name>
<dbReference type="GO" id="GO:0016939">
    <property type="term" value="C:kinesin II complex"/>
    <property type="evidence" value="ECO:0007669"/>
    <property type="project" value="TreeGrafter"/>
</dbReference>